<accession>A0ABP1NXG3</accession>
<evidence type="ECO:0000256" key="1">
    <source>
        <dbReference type="SAM" id="MobiDB-lite"/>
    </source>
</evidence>
<keyword evidence="3" id="KW-1185">Reference proteome</keyword>
<evidence type="ECO:0000313" key="3">
    <source>
        <dbReference type="Proteomes" id="UP001642520"/>
    </source>
</evidence>
<feature type="compositionally biased region" description="Low complexity" evidence="1">
    <location>
        <begin position="36"/>
        <end position="49"/>
    </location>
</feature>
<feature type="region of interest" description="Disordered" evidence="1">
    <location>
        <begin position="36"/>
        <end position="63"/>
    </location>
</feature>
<sequence>MCSGGYNNGRHREQTKKNGIICRMCALSTISSVRRPRSRTTVTTTSMRTANEQDDDDEDDSEPRGWYRRHTVVHFHEYGRDRRTTWIRLVFARPCPAYRYISICVTDARNVFGQVNGQLITYQLGDQWHRLSARSYVRHAVDVAVERIVSRMPARKLIEVVRLLIERSHSRWTRL</sequence>
<feature type="compositionally biased region" description="Acidic residues" evidence="1">
    <location>
        <begin position="52"/>
        <end position="61"/>
    </location>
</feature>
<proteinExistence type="predicted"/>
<reference evidence="2 3" key="1">
    <citation type="submission" date="2024-08" db="EMBL/GenBank/DDBJ databases">
        <authorList>
            <person name="Will J Nash"/>
            <person name="Angela Man"/>
            <person name="Seanna McTaggart"/>
            <person name="Kendall Baker"/>
            <person name="Tom Barker"/>
            <person name="Leah Catchpole"/>
            <person name="Alex Durrant"/>
            <person name="Karim Gharbi"/>
            <person name="Naomi Irish"/>
            <person name="Gemy Kaithakottil"/>
            <person name="Debby Ku"/>
            <person name="Aaliyah Providence"/>
            <person name="Felix Shaw"/>
            <person name="David Swarbreck"/>
            <person name="Chris Watkins"/>
            <person name="Ann M. McCartney"/>
            <person name="Giulio Formenti"/>
            <person name="Alice Mouton"/>
            <person name="Noel Vella"/>
            <person name="Bjorn M von Reumont"/>
            <person name="Adriana Vella"/>
            <person name="Wilfried Haerty"/>
        </authorList>
    </citation>
    <scope>NUCLEOTIDE SEQUENCE [LARGE SCALE GENOMIC DNA]</scope>
</reference>
<gene>
    <name evidence="2" type="ORF">XYLVIOL_LOCUS6926</name>
</gene>
<organism evidence="2 3">
    <name type="scientific">Xylocopa violacea</name>
    <name type="common">Violet carpenter bee</name>
    <name type="synonym">Apis violacea</name>
    <dbReference type="NCBI Taxonomy" id="135666"/>
    <lineage>
        <taxon>Eukaryota</taxon>
        <taxon>Metazoa</taxon>
        <taxon>Ecdysozoa</taxon>
        <taxon>Arthropoda</taxon>
        <taxon>Hexapoda</taxon>
        <taxon>Insecta</taxon>
        <taxon>Pterygota</taxon>
        <taxon>Neoptera</taxon>
        <taxon>Endopterygota</taxon>
        <taxon>Hymenoptera</taxon>
        <taxon>Apocrita</taxon>
        <taxon>Aculeata</taxon>
        <taxon>Apoidea</taxon>
        <taxon>Anthophila</taxon>
        <taxon>Apidae</taxon>
        <taxon>Xylocopa</taxon>
        <taxon>Xylocopa</taxon>
    </lineage>
</organism>
<dbReference type="Proteomes" id="UP001642520">
    <property type="component" value="Unassembled WGS sequence"/>
</dbReference>
<evidence type="ECO:0000313" key="2">
    <source>
        <dbReference type="EMBL" id="CAL7944916.1"/>
    </source>
</evidence>
<comment type="caution">
    <text evidence="2">The sequence shown here is derived from an EMBL/GenBank/DDBJ whole genome shotgun (WGS) entry which is preliminary data.</text>
</comment>
<name>A0ABP1NXG3_XYLVO</name>
<dbReference type="EMBL" id="CAXAJV020001293">
    <property type="protein sequence ID" value="CAL7944916.1"/>
    <property type="molecule type" value="Genomic_DNA"/>
</dbReference>
<protein>
    <submittedName>
        <fullName evidence="2">Uncharacterized protein</fullName>
    </submittedName>
</protein>